<name>A0A922CZ76_MANSE</name>
<keyword evidence="1" id="KW-0963">Cytoplasm</keyword>
<evidence type="ECO:0000256" key="1">
    <source>
        <dbReference type="ARBA" id="ARBA00022490"/>
    </source>
</evidence>
<evidence type="ECO:0000256" key="3">
    <source>
        <dbReference type="ARBA" id="ARBA00022917"/>
    </source>
</evidence>
<comment type="similarity">
    <text evidence="4">Belongs to the eIF-2B alpha/beta/delta subunits family.</text>
</comment>
<protein>
    <recommendedName>
        <fullName evidence="8">Translation initiation factor eIF-2B subunit beta</fullName>
    </recommendedName>
</protein>
<keyword evidence="5" id="KW-0812">Transmembrane</keyword>
<dbReference type="InterPro" id="IPR051855">
    <property type="entry name" value="eIF2B_beta_subunit"/>
</dbReference>
<evidence type="ECO:0000313" key="7">
    <source>
        <dbReference type="Proteomes" id="UP000791440"/>
    </source>
</evidence>
<dbReference type="InterPro" id="IPR000649">
    <property type="entry name" value="IF-2B-related"/>
</dbReference>
<organism evidence="6 7">
    <name type="scientific">Manduca sexta</name>
    <name type="common">Tobacco hawkmoth</name>
    <name type="synonym">Tobacco hornworm</name>
    <dbReference type="NCBI Taxonomy" id="7130"/>
    <lineage>
        <taxon>Eukaryota</taxon>
        <taxon>Metazoa</taxon>
        <taxon>Ecdysozoa</taxon>
        <taxon>Arthropoda</taxon>
        <taxon>Hexapoda</taxon>
        <taxon>Insecta</taxon>
        <taxon>Pterygota</taxon>
        <taxon>Neoptera</taxon>
        <taxon>Endopterygota</taxon>
        <taxon>Lepidoptera</taxon>
        <taxon>Glossata</taxon>
        <taxon>Ditrysia</taxon>
        <taxon>Bombycoidea</taxon>
        <taxon>Sphingidae</taxon>
        <taxon>Sphinginae</taxon>
        <taxon>Sphingini</taxon>
        <taxon>Manduca</taxon>
    </lineage>
</organism>
<keyword evidence="7" id="KW-1185">Reference proteome</keyword>
<accession>A0A922CZ76</accession>
<reference evidence="6" key="2">
    <citation type="submission" date="2020-12" db="EMBL/GenBank/DDBJ databases">
        <authorList>
            <person name="Kanost M."/>
        </authorList>
    </citation>
    <scope>NUCLEOTIDE SEQUENCE</scope>
</reference>
<sequence>MSPLESPVKELDEKFLEAVGKFVANVKNGKIDGSHNIAVATVTLLEQIISDSPHATAYELSSTLRAVGRHLRDVLPLQLVAGNMVRRVLRAVRDEARAAANQDGEGAGESLQRLVLAAPSRRATFGPDHQDLREPLRDHIAELRAELESTVSSVCAQARAHVRAELVLARGGGGAAGAALLERFLRLAAHDKYTLLLAESTDVHESHAMASRLAAAGVSVTVIPTAAVYAVMSRVNKVVVSVSAALGGGAALGEAGLLAVTSAAKYHNVPVSHTSAPVHYTYVLHN</sequence>
<feature type="transmembrane region" description="Helical" evidence="5">
    <location>
        <begin position="213"/>
        <end position="232"/>
    </location>
</feature>
<dbReference type="PANTHER" id="PTHR45859">
    <property type="entry name" value="TRANSLATION INITIATION FACTOR EIF-2B SUBUNIT BETA"/>
    <property type="match status" value="1"/>
</dbReference>
<gene>
    <name evidence="6" type="ORF">O3G_MSEX014119</name>
</gene>
<dbReference type="PANTHER" id="PTHR45859:SF1">
    <property type="entry name" value="TRANSLATION INITIATION FACTOR EIF-2B SUBUNIT BETA"/>
    <property type="match status" value="1"/>
</dbReference>
<dbReference type="Proteomes" id="UP000791440">
    <property type="component" value="Unassembled WGS sequence"/>
</dbReference>
<feature type="transmembrane region" description="Helical" evidence="5">
    <location>
        <begin position="238"/>
        <end position="260"/>
    </location>
</feature>
<evidence type="ECO:0008006" key="8">
    <source>
        <dbReference type="Google" id="ProtNLM"/>
    </source>
</evidence>
<evidence type="ECO:0000313" key="6">
    <source>
        <dbReference type="EMBL" id="KAG6463867.1"/>
    </source>
</evidence>
<keyword evidence="3" id="KW-0648">Protein biosynthesis</keyword>
<evidence type="ECO:0000256" key="4">
    <source>
        <dbReference type="RuleBase" id="RU003814"/>
    </source>
</evidence>
<comment type="caution">
    <text evidence="6">The sequence shown here is derived from an EMBL/GenBank/DDBJ whole genome shotgun (WGS) entry which is preliminary data.</text>
</comment>
<dbReference type="GO" id="GO:0005851">
    <property type="term" value="C:eukaryotic translation initiation factor 2B complex"/>
    <property type="evidence" value="ECO:0007669"/>
    <property type="project" value="TreeGrafter"/>
</dbReference>
<keyword evidence="5" id="KW-1133">Transmembrane helix</keyword>
<evidence type="ECO:0000256" key="5">
    <source>
        <dbReference type="SAM" id="Phobius"/>
    </source>
</evidence>
<keyword evidence="2" id="KW-0396">Initiation factor</keyword>
<dbReference type="Pfam" id="PF01008">
    <property type="entry name" value="IF-2B"/>
    <property type="match status" value="1"/>
</dbReference>
<dbReference type="GO" id="GO:0003743">
    <property type="term" value="F:translation initiation factor activity"/>
    <property type="evidence" value="ECO:0007669"/>
    <property type="project" value="UniProtKB-KW"/>
</dbReference>
<reference evidence="6" key="1">
    <citation type="journal article" date="2016" name="Insect Biochem. Mol. Biol.">
        <title>Multifaceted biological insights from a draft genome sequence of the tobacco hornworm moth, Manduca sexta.</title>
        <authorList>
            <person name="Kanost M.R."/>
            <person name="Arrese E.L."/>
            <person name="Cao X."/>
            <person name="Chen Y.R."/>
            <person name="Chellapilla S."/>
            <person name="Goldsmith M.R."/>
            <person name="Grosse-Wilde E."/>
            <person name="Heckel D.G."/>
            <person name="Herndon N."/>
            <person name="Jiang H."/>
            <person name="Papanicolaou A."/>
            <person name="Qu J."/>
            <person name="Soulages J.L."/>
            <person name="Vogel H."/>
            <person name="Walters J."/>
            <person name="Waterhouse R.M."/>
            <person name="Ahn S.J."/>
            <person name="Almeida F.C."/>
            <person name="An C."/>
            <person name="Aqrawi P."/>
            <person name="Bretschneider A."/>
            <person name="Bryant W.B."/>
            <person name="Bucks S."/>
            <person name="Chao H."/>
            <person name="Chevignon G."/>
            <person name="Christen J.M."/>
            <person name="Clarke D.F."/>
            <person name="Dittmer N.T."/>
            <person name="Ferguson L.C.F."/>
            <person name="Garavelou S."/>
            <person name="Gordon K.H.J."/>
            <person name="Gunaratna R.T."/>
            <person name="Han Y."/>
            <person name="Hauser F."/>
            <person name="He Y."/>
            <person name="Heidel-Fischer H."/>
            <person name="Hirsh A."/>
            <person name="Hu Y."/>
            <person name="Jiang H."/>
            <person name="Kalra D."/>
            <person name="Klinner C."/>
            <person name="Konig C."/>
            <person name="Kovar C."/>
            <person name="Kroll A.R."/>
            <person name="Kuwar S.S."/>
            <person name="Lee S.L."/>
            <person name="Lehman R."/>
            <person name="Li K."/>
            <person name="Li Z."/>
            <person name="Liang H."/>
            <person name="Lovelace S."/>
            <person name="Lu Z."/>
            <person name="Mansfield J.H."/>
            <person name="McCulloch K.J."/>
            <person name="Mathew T."/>
            <person name="Morton B."/>
            <person name="Muzny D.M."/>
            <person name="Neunemann D."/>
            <person name="Ongeri F."/>
            <person name="Pauchet Y."/>
            <person name="Pu L.L."/>
            <person name="Pyrousis I."/>
            <person name="Rao X.J."/>
            <person name="Redding A."/>
            <person name="Roesel C."/>
            <person name="Sanchez-Gracia A."/>
            <person name="Schaack S."/>
            <person name="Shukla A."/>
            <person name="Tetreau G."/>
            <person name="Wang Y."/>
            <person name="Xiong G.H."/>
            <person name="Traut W."/>
            <person name="Walsh T.K."/>
            <person name="Worley K.C."/>
            <person name="Wu D."/>
            <person name="Wu W."/>
            <person name="Wu Y.Q."/>
            <person name="Zhang X."/>
            <person name="Zou Z."/>
            <person name="Zucker H."/>
            <person name="Briscoe A.D."/>
            <person name="Burmester T."/>
            <person name="Clem R.J."/>
            <person name="Feyereisen R."/>
            <person name="Grimmelikhuijzen C.J.P."/>
            <person name="Hamodrakas S.J."/>
            <person name="Hansson B.S."/>
            <person name="Huguet E."/>
            <person name="Jermiin L.S."/>
            <person name="Lan Q."/>
            <person name="Lehman H.K."/>
            <person name="Lorenzen M."/>
            <person name="Merzendorfer H."/>
            <person name="Michalopoulos I."/>
            <person name="Morton D.B."/>
            <person name="Muthukrishnan S."/>
            <person name="Oakeshott J.G."/>
            <person name="Palmer W."/>
            <person name="Park Y."/>
            <person name="Passarelli A.L."/>
            <person name="Rozas J."/>
            <person name="Schwartz L.M."/>
            <person name="Smith W."/>
            <person name="Southgate A."/>
            <person name="Vilcinskas A."/>
            <person name="Vogt R."/>
            <person name="Wang P."/>
            <person name="Werren J."/>
            <person name="Yu X.Q."/>
            <person name="Zhou J.J."/>
            <person name="Brown S.J."/>
            <person name="Scherer S.E."/>
            <person name="Richards S."/>
            <person name="Blissard G.W."/>
        </authorList>
    </citation>
    <scope>NUCLEOTIDE SEQUENCE</scope>
</reference>
<evidence type="ECO:0000256" key="2">
    <source>
        <dbReference type="ARBA" id="ARBA00022540"/>
    </source>
</evidence>
<dbReference type="EMBL" id="JH669052">
    <property type="protein sequence ID" value="KAG6463867.1"/>
    <property type="molecule type" value="Genomic_DNA"/>
</dbReference>
<keyword evidence="5" id="KW-0472">Membrane</keyword>
<dbReference type="AlphaFoldDB" id="A0A922CZ76"/>
<proteinExistence type="inferred from homology"/>
<dbReference type="GO" id="GO:0005085">
    <property type="term" value="F:guanyl-nucleotide exchange factor activity"/>
    <property type="evidence" value="ECO:0007669"/>
    <property type="project" value="TreeGrafter"/>
</dbReference>